<organism evidence="2 3">
    <name type="scientific">Linum trigynum</name>
    <dbReference type="NCBI Taxonomy" id="586398"/>
    <lineage>
        <taxon>Eukaryota</taxon>
        <taxon>Viridiplantae</taxon>
        <taxon>Streptophyta</taxon>
        <taxon>Embryophyta</taxon>
        <taxon>Tracheophyta</taxon>
        <taxon>Spermatophyta</taxon>
        <taxon>Magnoliopsida</taxon>
        <taxon>eudicotyledons</taxon>
        <taxon>Gunneridae</taxon>
        <taxon>Pentapetalae</taxon>
        <taxon>rosids</taxon>
        <taxon>fabids</taxon>
        <taxon>Malpighiales</taxon>
        <taxon>Linaceae</taxon>
        <taxon>Linum</taxon>
    </lineage>
</organism>
<dbReference type="InterPro" id="IPR001810">
    <property type="entry name" value="F-box_dom"/>
</dbReference>
<name>A0AAV2GKX0_9ROSI</name>
<dbReference type="Proteomes" id="UP001497516">
    <property type="component" value="Chromosome 9"/>
</dbReference>
<feature type="domain" description="F-box" evidence="1">
    <location>
        <begin position="16"/>
        <end position="50"/>
    </location>
</feature>
<dbReference type="InterPro" id="IPR036047">
    <property type="entry name" value="F-box-like_dom_sf"/>
</dbReference>
<gene>
    <name evidence="2" type="ORF">LTRI10_LOCUS49471</name>
</gene>
<proteinExistence type="predicted"/>
<dbReference type="SUPFAM" id="SSF81383">
    <property type="entry name" value="F-box domain"/>
    <property type="match status" value="1"/>
</dbReference>
<sequence length="229" mass="25882">MAANRGSGTPVDKLLDDLLIDILVRLPNPRSVSRCKLVCKRWSLLLSSPGFNRRFVSDHWSRNQQPPLLLSSDDRESNILSFLPMPWRRYFGILDSHNDLVLCGFEGVTPYNHAPELYRSYFVCNPFSKQWVALPLAPQVPVSWNVAAARLVCEPRGSANLAVGQCLVYSEYRFRVVCIYGDTGIGWTMLRVFSSDTGEWTKEILSIPNHMPNLLRKSSPNNSCPKLIG</sequence>
<accession>A0AAV2GKX0</accession>
<reference evidence="2 3" key="1">
    <citation type="submission" date="2024-04" db="EMBL/GenBank/DDBJ databases">
        <authorList>
            <person name="Fracassetti M."/>
        </authorList>
    </citation>
    <scope>NUCLEOTIDE SEQUENCE [LARGE SCALE GENOMIC DNA]</scope>
</reference>
<protein>
    <recommendedName>
        <fullName evidence="1">F-box domain-containing protein</fullName>
    </recommendedName>
</protein>
<evidence type="ECO:0000313" key="3">
    <source>
        <dbReference type="Proteomes" id="UP001497516"/>
    </source>
</evidence>
<dbReference type="Pfam" id="PF12937">
    <property type="entry name" value="F-box-like"/>
    <property type="match status" value="1"/>
</dbReference>
<dbReference type="InterPro" id="IPR055290">
    <property type="entry name" value="At3g26010-like"/>
</dbReference>
<dbReference type="AlphaFoldDB" id="A0AAV2GKX0"/>
<dbReference type="Gene3D" id="1.20.1280.50">
    <property type="match status" value="1"/>
</dbReference>
<evidence type="ECO:0000259" key="1">
    <source>
        <dbReference type="Pfam" id="PF12937"/>
    </source>
</evidence>
<keyword evidence="3" id="KW-1185">Reference proteome</keyword>
<dbReference type="EMBL" id="OZ034822">
    <property type="protein sequence ID" value="CAL1410020.1"/>
    <property type="molecule type" value="Genomic_DNA"/>
</dbReference>
<evidence type="ECO:0000313" key="2">
    <source>
        <dbReference type="EMBL" id="CAL1410020.1"/>
    </source>
</evidence>
<dbReference type="PANTHER" id="PTHR35546">
    <property type="entry name" value="F-BOX PROTEIN INTERACTION DOMAIN PROTEIN-RELATED"/>
    <property type="match status" value="1"/>
</dbReference>
<dbReference type="PANTHER" id="PTHR35546:SF128">
    <property type="entry name" value="F-BOX ASSOCIATED DOMAIN-CONTAINING PROTEIN"/>
    <property type="match status" value="1"/>
</dbReference>